<evidence type="ECO:0000256" key="7">
    <source>
        <dbReference type="RuleBase" id="RU000320"/>
    </source>
</evidence>
<feature type="transmembrane region" description="Helical" evidence="8">
    <location>
        <begin position="78"/>
        <end position="95"/>
    </location>
</feature>
<keyword evidence="3" id="KW-1003">Cell membrane</keyword>
<evidence type="ECO:0000256" key="8">
    <source>
        <dbReference type="SAM" id="Phobius"/>
    </source>
</evidence>
<evidence type="ECO:0000256" key="3">
    <source>
        <dbReference type="ARBA" id="ARBA00022475"/>
    </source>
</evidence>
<dbReference type="InterPro" id="IPR050586">
    <property type="entry name" value="CPA3_Na-H_Antiporter_D"/>
</dbReference>
<dbReference type="PANTHER" id="PTHR42703:SF1">
    <property type="entry name" value="NA(+)_H(+) ANTIPORTER SUBUNIT D1"/>
    <property type="match status" value="1"/>
</dbReference>
<comment type="caution">
    <text evidence="11">The sequence shown here is derived from an EMBL/GenBank/DDBJ whole genome shotgun (WGS) entry which is preliminary data.</text>
</comment>
<feature type="transmembrane region" description="Helical" evidence="8">
    <location>
        <begin position="160"/>
        <end position="182"/>
    </location>
</feature>
<evidence type="ECO:0000256" key="6">
    <source>
        <dbReference type="ARBA" id="ARBA00023136"/>
    </source>
</evidence>
<dbReference type="InterPro" id="IPR001516">
    <property type="entry name" value="Proton_antipo_N"/>
</dbReference>
<evidence type="ECO:0000256" key="1">
    <source>
        <dbReference type="ARBA" id="ARBA00004651"/>
    </source>
</evidence>
<evidence type="ECO:0000256" key="2">
    <source>
        <dbReference type="ARBA" id="ARBA00005346"/>
    </source>
</evidence>
<evidence type="ECO:0000256" key="5">
    <source>
        <dbReference type="ARBA" id="ARBA00022989"/>
    </source>
</evidence>
<feature type="domain" description="NADH-Ubiquinone oxidoreductase (complex I) chain 5 N-terminal" evidence="10">
    <location>
        <begin position="63"/>
        <end position="101"/>
    </location>
</feature>
<feature type="transmembrane region" description="Helical" evidence="8">
    <location>
        <begin position="442"/>
        <end position="466"/>
    </location>
</feature>
<feature type="domain" description="NADH:quinone oxidoreductase/Mrp antiporter transmembrane" evidence="9">
    <location>
        <begin position="126"/>
        <end position="416"/>
    </location>
</feature>
<feature type="transmembrane region" description="Helical" evidence="8">
    <location>
        <begin position="107"/>
        <end position="125"/>
    </location>
</feature>
<sequence length="493" mass="52680">MLLLFIVIPLAMAALMPLVSRLWKGLPDILGTLTMAALLALSLSQIRLISAGHRILWDAAAIGLPLKAGLMLDGFSLLLLLTISLISLFACIYSINYMEHYGAKGSYYALFLLMVAGMNGLVLTVDLFNMYVFLEVAAVASYALVAFGQKHDEVEAAFKYLMLSVVATTGILLAMSFIYLMTGTMNFKELGLMVGTGMSLKLIGLCLALFLMGFGLKAAMVPFHAWLPDAHPSAPAPISAMLSGVLIKVSGIYALTRVVYDIFGLPASVSQAMIWLGVASMVIGALIALGQNDFKRMLAYSSISQIGYIVVGLGLGTPLGIMGALFHLFNHATFKSLLFLDAGATEYATGTRDLSKLGGVGHKMPITSLTTTIGTFSIAGIPPFNGFWSKLLIIVALVEANHVGVAAIAIATSILTLWYFLLMQRKAFFGKLAAGLEKVKEVPFYMALATFCLAALCLLVGLFYPWVTAKLIQPGMIALSNSIGANGFSMFGQ</sequence>
<proteinExistence type="inferred from homology"/>
<accession>A0A1F5R7D1</accession>
<evidence type="ECO:0000259" key="10">
    <source>
        <dbReference type="Pfam" id="PF00662"/>
    </source>
</evidence>
<protein>
    <recommendedName>
        <fullName evidence="13">NADH/ubiquinone/plastoquinone (Complex I)</fullName>
    </recommendedName>
</protein>
<keyword evidence="6 8" id="KW-0472">Membrane</keyword>
<dbReference type="Proteomes" id="UP000177230">
    <property type="component" value="Unassembled WGS sequence"/>
</dbReference>
<dbReference type="PRINTS" id="PR01434">
    <property type="entry name" value="NADHDHGNASE5"/>
</dbReference>
<feature type="transmembrane region" description="Helical" evidence="8">
    <location>
        <begin position="272"/>
        <end position="294"/>
    </location>
</feature>
<dbReference type="Pfam" id="PF00662">
    <property type="entry name" value="Proton_antipo_N"/>
    <property type="match status" value="1"/>
</dbReference>
<feature type="transmembrane region" description="Helical" evidence="8">
    <location>
        <begin position="29"/>
        <end position="48"/>
    </location>
</feature>
<dbReference type="EMBL" id="MFFM01000039">
    <property type="protein sequence ID" value="OGF10365.1"/>
    <property type="molecule type" value="Genomic_DNA"/>
</dbReference>
<gene>
    <name evidence="11" type="ORF">A2024_02450</name>
</gene>
<feature type="transmembrane region" description="Helical" evidence="8">
    <location>
        <begin position="131"/>
        <end position="148"/>
    </location>
</feature>
<dbReference type="PANTHER" id="PTHR42703">
    <property type="entry name" value="NADH DEHYDROGENASE"/>
    <property type="match status" value="1"/>
</dbReference>
<evidence type="ECO:0008006" key="13">
    <source>
        <dbReference type="Google" id="ProtNLM"/>
    </source>
</evidence>
<comment type="subcellular location">
    <subcellularLocation>
        <location evidence="1">Cell membrane</location>
        <topology evidence="1">Multi-pass membrane protein</topology>
    </subcellularLocation>
    <subcellularLocation>
        <location evidence="7">Membrane</location>
        <topology evidence="7">Multi-pass membrane protein</topology>
    </subcellularLocation>
</comment>
<dbReference type="Pfam" id="PF00361">
    <property type="entry name" value="Proton_antipo_M"/>
    <property type="match status" value="1"/>
</dbReference>
<feature type="transmembrane region" description="Helical" evidence="8">
    <location>
        <begin position="306"/>
        <end position="329"/>
    </location>
</feature>
<reference evidence="11 12" key="1">
    <citation type="journal article" date="2016" name="Nat. Commun.">
        <title>Thousands of microbial genomes shed light on interconnected biogeochemical processes in an aquifer system.</title>
        <authorList>
            <person name="Anantharaman K."/>
            <person name="Brown C.T."/>
            <person name="Hug L.A."/>
            <person name="Sharon I."/>
            <person name="Castelle C.J."/>
            <person name="Probst A.J."/>
            <person name="Thomas B.C."/>
            <person name="Singh A."/>
            <person name="Wilkins M.J."/>
            <person name="Karaoz U."/>
            <person name="Brodie E.L."/>
            <person name="Williams K.H."/>
            <person name="Hubbard S.S."/>
            <person name="Banfield J.F."/>
        </authorList>
    </citation>
    <scope>NUCLEOTIDE SEQUENCE [LARGE SCALE GENOMIC DNA]</scope>
</reference>
<keyword evidence="4 7" id="KW-0812">Transmembrane</keyword>
<feature type="transmembrane region" description="Helical" evidence="8">
    <location>
        <begin position="202"/>
        <end position="226"/>
    </location>
</feature>
<organism evidence="11 12">
    <name type="scientific">Candidatus Edwardsbacteria bacterium GWF2_54_11</name>
    <dbReference type="NCBI Taxonomy" id="1817851"/>
    <lineage>
        <taxon>Bacteria</taxon>
        <taxon>Candidatus Edwardsiibacteriota</taxon>
    </lineage>
</organism>
<evidence type="ECO:0000259" key="9">
    <source>
        <dbReference type="Pfam" id="PF00361"/>
    </source>
</evidence>
<dbReference type="InterPro" id="IPR001750">
    <property type="entry name" value="ND/Mrp_TM"/>
</dbReference>
<dbReference type="GO" id="GO:0005886">
    <property type="term" value="C:plasma membrane"/>
    <property type="evidence" value="ECO:0007669"/>
    <property type="project" value="UniProtKB-SubCell"/>
</dbReference>
<dbReference type="AlphaFoldDB" id="A0A1F5R7D1"/>
<evidence type="ECO:0000313" key="12">
    <source>
        <dbReference type="Proteomes" id="UP000177230"/>
    </source>
</evidence>
<evidence type="ECO:0000256" key="4">
    <source>
        <dbReference type="ARBA" id="ARBA00022692"/>
    </source>
</evidence>
<evidence type="ECO:0000313" key="11">
    <source>
        <dbReference type="EMBL" id="OGF10365.1"/>
    </source>
</evidence>
<name>A0A1F5R7D1_9BACT</name>
<feature type="transmembrane region" description="Helical" evidence="8">
    <location>
        <begin position="238"/>
        <end position="260"/>
    </location>
</feature>
<feature type="transmembrane region" description="Helical" evidence="8">
    <location>
        <begin position="391"/>
        <end position="421"/>
    </location>
</feature>
<keyword evidence="5 8" id="KW-1133">Transmembrane helix</keyword>
<comment type="similarity">
    <text evidence="2">Belongs to the CPA3 antiporters (TC 2.A.63) subunit D family.</text>
</comment>